<keyword evidence="11" id="KW-1185">Reference proteome</keyword>
<dbReference type="EMBL" id="PVNP01000220">
    <property type="protein sequence ID" value="PRO71005.1"/>
    <property type="molecule type" value="Genomic_DNA"/>
</dbReference>
<keyword evidence="7 8" id="KW-0408">Iron</keyword>
<proteinExistence type="inferred from homology"/>
<dbReference type="Pfam" id="PF01011">
    <property type="entry name" value="PQQ"/>
    <property type="match status" value="2"/>
</dbReference>
<dbReference type="InterPro" id="IPR002372">
    <property type="entry name" value="PQQ_rpt_dom"/>
</dbReference>
<dbReference type="InterPro" id="IPR018391">
    <property type="entry name" value="PQQ_b-propeller_rpt"/>
</dbReference>
<dbReference type="OrthoDB" id="9794322at2"/>
<evidence type="ECO:0000256" key="3">
    <source>
        <dbReference type="ARBA" id="ARBA00022617"/>
    </source>
</evidence>
<keyword evidence="4 8" id="KW-0479">Metal-binding</keyword>
<gene>
    <name evidence="10" type="ORF">C6Y40_24420</name>
</gene>
<keyword evidence="6" id="KW-0560">Oxidoreductase</keyword>
<organism evidence="10 11">
    <name type="scientific">Alteromonas alba</name>
    <dbReference type="NCBI Taxonomy" id="2079529"/>
    <lineage>
        <taxon>Bacteria</taxon>
        <taxon>Pseudomonadati</taxon>
        <taxon>Pseudomonadota</taxon>
        <taxon>Gammaproteobacteria</taxon>
        <taxon>Alteromonadales</taxon>
        <taxon>Alteromonadaceae</taxon>
        <taxon>Alteromonas/Salinimonas group</taxon>
        <taxon>Alteromonas</taxon>
    </lineage>
</organism>
<dbReference type="AlphaFoldDB" id="A0A2S9V3P6"/>
<feature type="domain" description="Cytochrome c" evidence="9">
    <location>
        <begin position="477"/>
        <end position="553"/>
    </location>
</feature>
<dbReference type="GO" id="GO:0016020">
    <property type="term" value="C:membrane"/>
    <property type="evidence" value="ECO:0007669"/>
    <property type="project" value="InterPro"/>
</dbReference>
<accession>A0A2S9V3P6</accession>
<dbReference type="Proteomes" id="UP000238949">
    <property type="component" value="Unassembled WGS sequence"/>
</dbReference>
<evidence type="ECO:0000256" key="7">
    <source>
        <dbReference type="ARBA" id="ARBA00023004"/>
    </source>
</evidence>
<dbReference type="GO" id="GO:0048038">
    <property type="term" value="F:quinone binding"/>
    <property type="evidence" value="ECO:0007669"/>
    <property type="project" value="InterPro"/>
</dbReference>
<dbReference type="PANTHER" id="PTHR32303:SF4">
    <property type="entry name" value="QUINOPROTEIN GLUCOSE DEHYDROGENASE"/>
    <property type="match status" value="1"/>
</dbReference>
<dbReference type="Gene3D" id="1.10.760.10">
    <property type="entry name" value="Cytochrome c-like domain"/>
    <property type="match status" value="1"/>
</dbReference>
<dbReference type="SUPFAM" id="SSF50998">
    <property type="entry name" value="Quinoprotein alcohol dehydrogenase-like"/>
    <property type="match status" value="1"/>
</dbReference>
<dbReference type="CDD" id="cd10280">
    <property type="entry name" value="PQQ_mGDH"/>
    <property type="match status" value="1"/>
</dbReference>
<reference evidence="11" key="1">
    <citation type="journal article" date="2020" name="Int. J. Syst. Evol. Microbiol.">
        <title>Alteromonas alba sp. nov., a marine bacterium isolated from the seawater of the West Pacific Ocean.</title>
        <authorList>
            <person name="Sun C."/>
            <person name="Wu Y.-H."/>
            <person name="Xamxidin M."/>
            <person name="Cheng H."/>
            <person name="Xu X.-W."/>
        </authorList>
    </citation>
    <scope>NUCLEOTIDE SEQUENCE [LARGE SCALE GENOMIC DNA]</scope>
    <source>
        <strain evidence="11">190</strain>
    </source>
</reference>
<dbReference type="GO" id="GO:0009055">
    <property type="term" value="F:electron transfer activity"/>
    <property type="evidence" value="ECO:0007669"/>
    <property type="project" value="InterPro"/>
</dbReference>
<comment type="cofactor">
    <cofactor evidence="1">
        <name>pyrroloquinoline quinone</name>
        <dbReference type="ChEBI" id="CHEBI:58442"/>
    </cofactor>
</comment>
<evidence type="ECO:0000256" key="6">
    <source>
        <dbReference type="ARBA" id="ARBA00023002"/>
    </source>
</evidence>
<dbReference type="InterPro" id="IPR009056">
    <property type="entry name" value="Cyt_c-like_dom"/>
</dbReference>
<dbReference type="SMART" id="SM00564">
    <property type="entry name" value="PQQ"/>
    <property type="match status" value="5"/>
</dbReference>
<evidence type="ECO:0000313" key="11">
    <source>
        <dbReference type="Proteomes" id="UP000238949"/>
    </source>
</evidence>
<dbReference type="PANTHER" id="PTHR32303">
    <property type="entry name" value="QUINOPROTEIN ALCOHOL DEHYDROGENASE (CYTOCHROME C)"/>
    <property type="match status" value="1"/>
</dbReference>
<dbReference type="GO" id="GO:0046872">
    <property type="term" value="F:metal ion binding"/>
    <property type="evidence" value="ECO:0007669"/>
    <property type="project" value="UniProtKB-KW"/>
</dbReference>
<comment type="caution">
    <text evidence="10">The sequence shown here is derived from an EMBL/GenBank/DDBJ whole genome shotgun (WGS) entry which is preliminary data.</text>
</comment>
<comment type="similarity">
    <text evidence="2">Belongs to the bacterial PQQ dehydrogenase family.</text>
</comment>
<evidence type="ECO:0000256" key="5">
    <source>
        <dbReference type="ARBA" id="ARBA00022729"/>
    </source>
</evidence>
<sequence length="722" mass="78559">MVEVTKASFIFGLLMTALLPTIARGETNAPEASVPWRYYNGDQQGQHFSSLTQINKHNVSQLEIAWQMDITGQGDPQTNPLIIGDKLFGFTPGLTVFAVDATNGKKLWEFNPKLKGSKLPSGKLFTGPSRGLAFYEGKEKSYLVAGVMNYLFAIDKDTGERVSSFGNDGAIDLRKNLGGDYTKHYVSLTTPGVIFNDLYIVGYRTSENPPAPIGNIRAYNLTTGELAWQFRTMPDNTSPHAASWSDPSYANTGGANSWAGMALDEENGIVFVPTGSAVPDFFGGSRLGDNLFANTLLALNARTGEKLWHFQTVHHDIWDRDLPSPPSLLTVRHKGQVRQVVAQPTKQGFLFVFDRLTGEPLFDIKEQAFPPSALEGEVTSPTQPVPVLPEPYARQHLTEALLTDRTPEANAWAKAEFNNMISEGLFVPFTTDQPTVIFPGFDGGAEWGGAAVDPDQGVIFINSNDIAWTGSMVEATQHADKGHNLYAQNCAVCHGEDRSGSPPAFPSLIDIGNKLADHDIKNVIKNGRGRMPQFAGLTKQELTDLTSFLTDEKPPSSEEPAKTGDKVEMVSPFNSAKNARYYFSGYHKFLDPDGYPAVKPPWGTLNAIDVATGQYLWRKPLGEYPELAAAGLTNTGSENYGGAVVTASGLLFIGATIYDRTIRAFDTSDGKILWQAQLPYAGTATPATYMVDGVQYIVISTNNARNPKGQQGAAYVAFKLAN</sequence>
<evidence type="ECO:0000256" key="8">
    <source>
        <dbReference type="PROSITE-ProRule" id="PRU00433"/>
    </source>
</evidence>
<evidence type="ECO:0000256" key="4">
    <source>
        <dbReference type="ARBA" id="ARBA00022723"/>
    </source>
</evidence>
<protein>
    <submittedName>
        <fullName evidence="10">Quinoprotein glucose dehydrogenase</fullName>
    </submittedName>
</protein>
<dbReference type="InterPro" id="IPR017511">
    <property type="entry name" value="PQQ_mDH"/>
</dbReference>
<dbReference type="Gene3D" id="2.140.10.10">
    <property type="entry name" value="Quinoprotein alcohol dehydrogenase-like superfamily"/>
    <property type="match status" value="2"/>
</dbReference>
<dbReference type="InterPro" id="IPR036909">
    <property type="entry name" value="Cyt_c-like_dom_sf"/>
</dbReference>
<keyword evidence="5" id="KW-0732">Signal</keyword>
<keyword evidence="3 8" id="KW-0349">Heme</keyword>
<evidence type="ECO:0000259" key="9">
    <source>
        <dbReference type="PROSITE" id="PS51007"/>
    </source>
</evidence>
<evidence type="ECO:0000256" key="2">
    <source>
        <dbReference type="ARBA" id="ARBA00008156"/>
    </source>
</evidence>
<dbReference type="InterPro" id="IPR011047">
    <property type="entry name" value="Quinoprotein_ADH-like_sf"/>
</dbReference>
<dbReference type="GO" id="GO:0008876">
    <property type="term" value="F:quinoprotein glucose dehydrogenase activity"/>
    <property type="evidence" value="ECO:0007669"/>
    <property type="project" value="TreeGrafter"/>
</dbReference>
<dbReference type="GO" id="GO:0020037">
    <property type="term" value="F:heme binding"/>
    <property type="evidence" value="ECO:0007669"/>
    <property type="project" value="InterPro"/>
</dbReference>
<dbReference type="RefSeq" id="WP_105936989.1">
    <property type="nucleotide sequence ID" value="NZ_PVNP01000220.1"/>
</dbReference>
<evidence type="ECO:0000256" key="1">
    <source>
        <dbReference type="ARBA" id="ARBA00001931"/>
    </source>
</evidence>
<dbReference type="SUPFAM" id="SSF46626">
    <property type="entry name" value="Cytochrome c"/>
    <property type="match status" value="1"/>
</dbReference>
<evidence type="ECO:0000313" key="10">
    <source>
        <dbReference type="EMBL" id="PRO71005.1"/>
    </source>
</evidence>
<name>A0A2S9V3P6_9ALTE</name>
<dbReference type="PROSITE" id="PS51007">
    <property type="entry name" value="CYTC"/>
    <property type="match status" value="1"/>
</dbReference>